<sequence>MSEKLWNINGVEICTESFGNPQHPPVLLIMGGMCSMIYWADEFCQGLADSGRYVIRFDNRDVGRSITYPTGESEYTVVDLADDAVGVLDSYGIDQAHIVGLSLGGMIAQIIAVRHPQRVLTITLIASTIFGSDDIDRGLPPMDEKILAHHADAATLDWLEEEAVATYLVNGSRLMCGTKHQFDEHRAYKQVKREIKRANHLVSMLNHGLLKGDDAYEGKLKEIHVPVLVIHGTGDTILPLEHGVALANEVPNASLLTVEGMGHEVHLDDWDAIIQAISNHTSLE</sequence>
<name>A0A383RHI1_PAEAL</name>
<protein>
    <submittedName>
        <fullName evidence="2">Alpha/beta fold family hydrolase</fullName>
    </submittedName>
</protein>
<dbReference type="PANTHER" id="PTHR43433:SF5">
    <property type="entry name" value="AB HYDROLASE-1 DOMAIN-CONTAINING PROTEIN"/>
    <property type="match status" value="1"/>
</dbReference>
<dbReference type="Proteomes" id="UP000304148">
    <property type="component" value="Chromosome"/>
</dbReference>
<keyword evidence="2" id="KW-0378">Hydrolase</keyword>
<dbReference type="RefSeq" id="WP_138188302.1">
    <property type="nucleotide sequence ID" value="NZ_LS992241.1"/>
</dbReference>
<dbReference type="Pfam" id="PF00561">
    <property type="entry name" value="Abhydrolase_1"/>
    <property type="match status" value="1"/>
</dbReference>
<dbReference type="AlphaFoldDB" id="A0A383RHI1"/>
<dbReference type="PRINTS" id="PR00111">
    <property type="entry name" value="ABHYDROLASE"/>
</dbReference>
<evidence type="ECO:0000313" key="3">
    <source>
        <dbReference type="Proteomes" id="UP000304148"/>
    </source>
</evidence>
<dbReference type="Gene3D" id="3.40.50.1820">
    <property type="entry name" value="alpha/beta hydrolase"/>
    <property type="match status" value="1"/>
</dbReference>
<dbReference type="SUPFAM" id="SSF53474">
    <property type="entry name" value="alpha/beta-Hydrolases"/>
    <property type="match status" value="1"/>
</dbReference>
<proteinExistence type="predicted"/>
<evidence type="ECO:0000259" key="1">
    <source>
        <dbReference type="Pfam" id="PF00561"/>
    </source>
</evidence>
<organism evidence="2 3">
    <name type="scientific">Paenibacillus alvei</name>
    <name type="common">Bacillus alvei</name>
    <dbReference type="NCBI Taxonomy" id="44250"/>
    <lineage>
        <taxon>Bacteria</taxon>
        <taxon>Bacillati</taxon>
        <taxon>Bacillota</taxon>
        <taxon>Bacilli</taxon>
        <taxon>Bacillales</taxon>
        <taxon>Paenibacillaceae</taxon>
        <taxon>Paenibacillus</taxon>
    </lineage>
</organism>
<dbReference type="InterPro" id="IPR000073">
    <property type="entry name" value="AB_hydrolase_1"/>
</dbReference>
<accession>A0A383RHI1</accession>
<evidence type="ECO:0000313" key="2">
    <source>
        <dbReference type="EMBL" id="SYX86293.1"/>
    </source>
</evidence>
<dbReference type="GO" id="GO:0004806">
    <property type="term" value="F:triacylglycerol lipase activity"/>
    <property type="evidence" value="ECO:0007669"/>
    <property type="project" value="TreeGrafter"/>
</dbReference>
<dbReference type="GO" id="GO:0046503">
    <property type="term" value="P:glycerolipid catabolic process"/>
    <property type="evidence" value="ECO:0007669"/>
    <property type="project" value="TreeGrafter"/>
</dbReference>
<dbReference type="EMBL" id="LS992241">
    <property type="protein sequence ID" value="SYX86293.1"/>
    <property type="molecule type" value="Genomic_DNA"/>
</dbReference>
<reference evidence="3" key="1">
    <citation type="submission" date="2018-08" db="EMBL/GenBank/DDBJ databases">
        <authorList>
            <person name="Chevrot R."/>
        </authorList>
    </citation>
    <scope>NUCLEOTIDE SEQUENCE [LARGE SCALE GENOMIC DNA]</scope>
</reference>
<feature type="domain" description="AB hydrolase-1" evidence="1">
    <location>
        <begin position="24"/>
        <end position="268"/>
    </location>
</feature>
<gene>
    <name evidence="2" type="ORF">PBLR_14715</name>
</gene>
<dbReference type="PANTHER" id="PTHR43433">
    <property type="entry name" value="HYDROLASE, ALPHA/BETA FOLD FAMILY PROTEIN"/>
    <property type="match status" value="1"/>
</dbReference>
<dbReference type="InterPro" id="IPR029058">
    <property type="entry name" value="AB_hydrolase_fold"/>
</dbReference>
<dbReference type="InterPro" id="IPR050471">
    <property type="entry name" value="AB_hydrolase"/>
</dbReference>